<proteinExistence type="predicted"/>
<organism evidence="2 3">
    <name type="scientific">Candidatus Cryptobacteroides avicola</name>
    <dbReference type="NCBI Taxonomy" id="2840757"/>
    <lineage>
        <taxon>Bacteria</taxon>
        <taxon>Pseudomonadati</taxon>
        <taxon>Bacteroidota</taxon>
        <taxon>Bacteroidia</taxon>
        <taxon>Bacteroidales</taxon>
        <taxon>Candidatus Cryptobacteroides</taxon>
    </lineage>
</organism>
<reference evidence="2" key="1">
    <citation type="submission" date="2020-10" db="EMBL/GenBank/DDBJ databases">
        <authorList>
            <person name="Gilroy R."/>
        </authorList>
    </citation>
    <scope>NUCLEOTIDE SEQUENCE</scope>
    <source>
        <strain evidence="2">G3-8215</strain>
    </source>
</reference>
<accession>A0A940DQP7</accession>
<keyword evidence="1" id="KW-0472">Membrane</keyword>
<evidence type="ECO:0000313" key="3">
    <source>
        <dbReference type="Proteomes" id="UP000725002"/>
    </source>
</evidence>
<dbReference type="Proteomes" id="UP000725002">
    <property type="component" value="Unassembled WGS sequence"/>
</dbReference>
<dbReference type="EMBL" id="JADILV010000011">
    <property type="protein sequence ID" value="MBO8482824.1"/>
    <property type="molecule type" value="Genomic_DNA"/>
</dbReference>
<feature type="transmembrane region" description="Helical" evidence="1">
    <location>
        <begin position="46"/>
        <end position="65"/>
    </location>
</feature>
<dbReference type="AlphaFoldDB" id="A0A940DQP7"/>
<reference evidence="2" key="2">
    <citation type="journal article" date="2021" name="PeerJ">
        <title>Extensive microbial diversity within the chicken gut microbiome revealed by metagenomics and culture.</title>
        <authorList>
            <person name="Gilroy R."/>
            <person name="Ravi A."/>
            <person name="Getino M."/>
            <person name="Pursley I."/>
            <person name="Horton D.L."/>
            <person name="Alikhan N.F."/>
            <person name="Baker D."/>
            <person name="Gharbi K."/>
            <person name="Hall N."/>
            <person name="Watson M."/>
            <person name="Adriaenssens E.M."/>
            <person name="Foster-Nyarko E."/>
            <person name="Jarju S."/>
            <person name="Secka A."/>
            <person name="Antonio M."/>
            <person name="Oren A."/>
            <person name="Chaudhuri R.R."/>
            <person name="La Ragione R."/>
            <person name="Hildebrand F."/>
            <person name="Pallen M.J."/>
        </authorList>
    </citation>
    <scope>NUCLEOTIDE SEQUENCE</scope>
    <source>
        <strain evidence="2">G3-8215</strain>
    </source>
</reference>
<keyword evidence="1" id="KW-0812">Transmembrane</keyword>
<protein>
    <submittedName>
        <fullName evidence="2">Uncharacterized protein</fullName>
    </submittedName>
</protein>
<sequence length="109" mass="12219">MRRPVHKALDRPAVFFVFRGRFTGYFLAGVAVAVTAGLLAGRMVAGYVGVVIFAALFITDAYAVVRLQSRMTERELARYIASRRLPSCIRVSSSDLDMICRFRNGTLWK</sequence>
<feature type="transmembrane region" description="Helical" evidence="1">
    <location>
        <begin position="21"/>
        <end position="40"/>
    </location>
</feature>
<gene>
    <name evidence="2" type="ORF">IAB75_01710</name>
</gene>
<comment type="caution">
    <text evidence="2">The sequence shown here is derived from an EMBL/GenBank/DDBJ whole genome shotgun (WGS) entry which is preliminary data.</text>
</comment>
<evidence type="ECO:0000256" key="1">
    <source>
        <dbReference type="SAM" id="Phobius"/>
    </source>
</evidence>
<keyword evidence="1" id="KW-1133">Transmembrane helix</keyword>
<name>A0A940DQP7_9BACT</name>
<evidence type="ECO:0000313" key="2">
    <source>
        <dbReference type="EMBL" id="MBO8482824.1"/>
    </source>
</evidence>